<keyword evidence="1" id="KW-1133">Transmembrane helix</keyword>
<gene>
    <name evidence="2" type="ORF">SAMN05661099_2000</name>
</gene>
<feature type="transmembrane region" description="Helical" evidence="1">
    <location>
        <begin position="100"/>
        <end position="121"/>
    </location>
</feature>
<sequence length="122" mass="13864">MELIQSIQQFRRIPLNLEFKGLIVSALSFILFPYLIRFVDASAAAIDPGILSGILLSIAAVLFFQATTWWVIKAIWPAFAIYSRDQFEGSFKRLPGRQKVVVYLGFYLALLYAFIMVLAQLI</sequence>
<name>A0A1T5CXF9_9SPHI</name>
<accession>A0A1T5CXF9</accession>
<evidence type="ECO:0000256" key="1">
    <source>
        <dbReference type="SAM" id="Phobius"/>
    </source>
</evidence>
<dbReference type="STRING" id="572036.SAMN05661099_2000"/>
<proteinExistence type="predicted"/>
<feature type="transmembrane region" description="Helical" evidence="1">
    <location>
        <begin position="21"/>
        <end position="39"/>
    </location>
</feature>
<dbReference type="RefSeq" id="WP_079702544.1">
    <property type="nucleotide sequence ID" value="NZ_FUYR01000002.1"/>
</dbReference>
<organism evidence="2 3">
    <name type="scientific">Daejeonella lutea</name>
    <dbReference type="NCBI Taxonomy" id="572036"/>
    <lineage>
        <taxon>Bacteria</taxon>
        <taxon>Pseudomonadati</taxon>
        <taxon>Bacteroidota</taxon>
        <taxon>Sphingobacteriia</taxon>
        <taxon>Sphingobacteriales</taxon>
        <taxon>Sphingobacteriaceae</taxon>
        <taxon>Daejeonella</taxon>
    </lineage>
</organism>
<protein>
    <submittedName>
        <fullName evidence="2">Uncharacterized protein</fullName>
    </submittedName>
</protein>
<keyword evidence="1" id="KW-0472">Membrane</keyword>
<dbReference type="EMBL" id="FUYR01000002">
    <property type="protein sequence ID" value="SKB64185.1"/>
    <property type="molecule type" value="Genomic_DNA"/>
</dbReference>
<keyword evidence="3" id="KW-1185">Reference proteome</keyword>
<evidence type="ECO:0000313" key="3">
    <source>
        <dbReference type="Proteomes" id="UP000189981"/>
    </source>
</evidence>
<dbReference type="AlphaFoldDB" id="A0A1T5CXF9"/>
<dbReference type="Proteomes" id="UP000189981">
    <property type="component" value="Unassembled WGS sequence"/>
</dbReference>
<dbReference type="OrthoDB" id="771476at2"/>
<feature type="transmembrane region" description="Helical" evidence="1">
    <location>
        <begin position="51"/>
        <end position="79"/>
    </location>
</feature>
<keyword evidence="1" id="KW-0812">Transmembrane</keyword>
<reference evidence="3" key="1">
    <citation type="submission" date="2017-02" db="EMBL/GenBank/DDBJ databases">
        <authorList>
            <person name="Varghese N."/>
            <person name="Submissions S."/>
        </authorList>
    </citation>
    <scope>NUCLEOTIDE SEQUENCE [LARGE SCALE GENOMIC DNA]</scope>
    <source>
        <strain evidence="3">DSM 22385</strain>
    </source>
</reference>
<evidence type="ECO:0000313" key="2">
    <source>
        <dbReference type="EMBL" id="SKB64185.1"/>
    </source>
</evidence>